<sequence length="1013" mass="113846">MPQVVIENPILNSPFEEPSRHFRFDEENSITNEIVSGRRPSTAIVPVARPRARRNDPQQMLPGDFSQDRAEPNKLVNDIRLHVGRWRQGGHSGITATTRRLLDYWRDPARDRKLFFCQIEALETAIYLAEVSNKFTPHLQNELRDIAEAANPGLRREAFKMATGSGKTVVMAMIIAWQTLNKRANPQDARFTDAFLIVTPGITVKDRLEVLKPNNPSNYYAERDIVPAWQREQLEQARIVITNYHSFLPREKIKVAKNTKAVLAGNNPPQPGLFTESPADVVRRVCGKDFGPKKNILVLNDEAHHCYRSNPEHDDPPPVSDPDARAEIAENKKAAHAWLSGLMMVQARIGIKTVYDLSATPFFLSGSGYGEGSLFPWVVSDFALVEAIEAGIVKIPRVPVADDAGSGDQPTYRNLWLRIREQLPRKGRATEAAKAEPTLPGELEGALQSLYLDYEKRYRLWESRADSKLRGLTPPVFIVVCNNTNVSKMVFDFISGWEKELPGEGDLPATKRVQAGKLDLFRNDDGRGGWLHKPNSFLIDSTQIDSGEAMTDDFRRAAATEIAEFKQEYIRRFPGRDVDSVTTEDLLREVLNTIGKAGKLGEGIRCVVSVSMLTEGWDANTVTHILGVRAFGTQLLCEQVVGRALRRISYSITADTVHLPASEQRFGPEYAEVYGIPFSFIPSAGATKEPVEGPLPTRIRALPEREALAMSFPRLLGYRFHLPERRLIAAFTSDSALRLSTASIPSEVEMAAVVGQSEFHTLDALRQIRPNHVAFELAKATLERFLHDENDEAQPWLFPQVLGITREWLDKCLQLGDNTFMQLLLFGQNKHLAIERIYDGIREGSQTAGEKRVLPILQPYDTLGSTDYVDFFTTRPTFATDAAHSHISHVVADTDVWEQNVAYKLERIKEVIRFVKNDHLGFTIPYTFQNKEKQYTPDFLVDIDDGHGLDDPLHLIIEVSGEQGEMKVQKTSTARTQWIPAVNNHGGFGRWSFLEITDPSNLQTELRGHIGAK</sequence>
<comment type="caution">
    <text evidence="1">The sequence shown here is derived from an EMBL/GenBank/DDBJ whole genome shotgun (WGS) entry which is preliminary data.</text>
</comment>
<proteinExistence type="predicted"/>
<dbReference type="EMBL" id="JACHEA010000001">
    <property type="protein sequence ID" value="MBB5341441.1"/>
    <property type="molecule type" value="Genomic_DNA"/>
</dbReference>
<gene>
    <name evidence="1" type="ORF">HDF13_003774</name>
</gene>
<keyword evidence="2" id="KW-1185">Reference proteome</keyword>
<name>A0ACC5P3Z3_9BACT</name>
<accession>A0ACC5P3Z3</accession>
<keyword evidence="1" id="KW-0378">Hydrolase</keyword>
<organism evidence="1 2">
    <name type="scientific">Tunturiibacter gelidiferens</name>
    <dbReference type="NCBI Taxonomy" id="3069689"/>
    <lineage>
        <taxon>Bacteria</taxon>
        <taxon>Pseudomonadati</taxon>
        <taxon>Acidobacteriota</taxon>
        <taxon>Terriglobia</taxon>
        <taxon>Terriglobales</taxon>
        <taxon>Acidobacteriaceae</taxon>
        <taxon>Tunturiibacter</taxon>
    </lineage>
</organism>
<dbReference type="EC" id="3.1.21.5" evidence="1"/>
<reference evidence="1" key="1">
    <citation type="submission" date="2020-08" db="EMBL/GenBank/DDBJ databases">
        <title>Genomic Encyclopedia of Type Strains, Phase IV (KMG-V): Genome sequencing to study the core and pangenomes of soil and plant-associated prokaryotes.</title>
        <authorList>
            <person name="Whitman W."/>
        </authorList>
    </citation>
    <scope>NUCLEOTIDE SEQUENCE</scope>
    <source>
        <strain evidence="1">M8UP15</strain>
    </source>
</reference>
<dbReference type="Proteomes" id="UP000569005">
    <property type="component" value="Unassembled WGS sequence"/>
</dbReference>
<evidence type="ECO:0000313" key="1">
    <source>
        <dbReference type="EMBL" id="MBB5341441.1"/>
    </source>
</evidence>
<evidence type="ECO:0000313" key="2">
    <source>
        <dbReference type="Proteomes" id="UP000569005"/>
    </source>
</evidence>
<protein>
    <submittedName>
        <fullName evidence="1">Type III restriction enzyme</fullName>
        <ecNumber evidence="1">3.1.21.5</ecNumber>
    </submittedName>
</protein>